<organism evidence="1 2">
    <name type="scientific">Bacteroides fragilis CL07T12C05</name>
    <dbReference type="NCBI Taxonomy" id="997883"/>
    <lineage>
        <taxon>Bacteria</taxon>
        <taxon>Pseudomonadati</taxon>
        <taxon>Bacteroidota</taxon>
        <taxon>Bacteroidia</taxon>
        <taxon>Bacteroidales</taxon>
        <taxon>Bacteroidaceae</taxon>
        <taxon>Bacteroides</taxon>
    </lineage>
</organism>
<dbReference type="HOGENOM" id="CLU_3077010_0_0_10"/>
<name>A0A0E2AS43_BACFG</name>
<evidence type="ECO:0000313" key="2">
    <source>
        <dbReference type="Proteomes" id="UP000003879"/>
    </source>
</evidence>
<gene>
    <name evidence="1" type="ORF">HMPREF1056_01698</name>
</gene>
<dbReference type="EMBL" id="AGXN01000009">
    <property type="protein sequence ID" value="EIY97876.1"/>
    <property type="molecule type" value="Genomic_DNA"/>
</dbReference>
<dbReference type="Proteomes" id="UP000003879">
    <property type="component" value="Unassembled WGS sequence"/>
</dbReference>
<evidence type="ECO:0000313" key="1">
    <source>
        <dbReference type="EMBL" id="EIY97876.1"/>
    </source>
</evidence>
<comment type="caution">
    <text evidence="1">The sequence shown here is derived from an EMBL/GenBank/DDBJ whole genome shotgun (WGS) entry which is preliminary data.</text>
</comment>
<accession>A0A0E2AS43</accession>
<protein>
    <submittedName>
        <fullName evidence="1">Uncharacterized protein</fullName>
    </submittedName>
</protein>
<proteinExistence type="predicted"/>
<dbReference type="AlphaFoldDB" id="A0A0E2AS43"/>
<reference evidence="1 2" key="1">
    <citation type="submission" date="2012-02" db="EMBL/GenBank/DDBJ databases">
        <title>The Genome Sequence of Bacteroides fragilis CL07T12C05.</title>
        <authorList>
            <consortium name="The Broad Institute Genome Sequencing Platform"/>
            <person name="Earl A."/>
            <person name="Ward D."/>
            <person name="Feldgarden M."/>
            <person name="Gevers D."/>
            <person name="Zitomersky N.L."/>
            <person name="Coyne M.J."/>
            <person name="Comstock L.E."/>
            <person name="Young S.K."/>
            <person name="Zeng Q."/>
            <person name="Gargeya S."/>
            <person name="Fitzgerald M."/>
            <person name="Haas B."/>
            <person name="Abouelleil A."/>
            <person name="Alvarado L."/>
            <person name="Arachchi H.M."/>
            <person name="Berlin A."/>
            <person name="Chapman S.B."/>
            <person name="Gearin G."/>
            <person name="Goldberg J."/>
            <person name="Griggs A."/>
            <person name="Gujja S."/>
            <person name="Hansen M."/>
            <person name="Heiman D."/>
            <person name="Howarth C."/>
            <person name="Larimer J."/>
            <person name="Lui A."/>
            <person name="MacDonald P.J.P."/>
            <person name="McCowen C."/>
            <person name="Montmayeur A."/>
            <person name="Murphy C."/>
            <person name="Neiman D."/>
            <person name="Pearson M."/>
            <person name="Priest M."/>
            <person name="Roberts A."/>
            <person name="Saif S."/>
            <person name="Shea T."/>
            <person name="Sisk P."/>
            <person name="Stolte C."/>
            <person name="Sykes S."/>
            <person name="Wortman J."/>
            <person name="Nusbaum C."/>
            <person name="Birren B."/>
        </authorList>
    </citation>
    <scope>NUCLEOTIDE SEQUENCE [LARGE SCALE GENOMIC DNA]</scope>
    <source>
        <strain evidence="1 2">CL07T12C05</strain>
    </source>
</reference>
<sequence>MFLMPLSTKCFLCNSNIGNVLVTSEFFFYWKLLYTIAYKVIKKEYIGWMFFC</sequence>
<dbReference type="PATRIC" id="fig|997883.3.peg.1779"/>